<keyword evidence="1" id="KW-0732">Signal</keyword>
<dbReference type="AlphaFoldDB" id="A0A4R6Z2F2"/>
<reference evidence="2 3" key="1">
    <citation type="submission" date="2019-03" db="EMBL/GenBank/DDBJ databases">
        <title>Genomic Encyclopedia of Type Strains, Phase IV (KMG-IV): sequencing the most valuable type-strain genomes for metagenomic binning, comparative biology and taxonomic classification.</title>
        <authorList>
            <person name="Goeker M."/>
        </authorList>
    </citation>
    <scope>NUCLEOTIDE SEQUENCE [LARGE SCALE GENOMIC DNA]</scope>
    <source>
        <strain evidence="2 3">DSM 21667</strain>
    </source>
</reference>
<dbReference type="EMBL" id="SNZH01000004">
    <property type="protein sequence ID" value="TDR45763.1"/>
    <property type="molecule type" value="Genomic_DNA"/>
</dbReference>
<dbReference type="Proteomes" id="UP000295293">
    <property type="component" value="Unassembled WGS sequence"/>
</dbReference>
<evidence type="ECO:0000313" key="2">
    <source>
        <dbReference type="EMBL" id="TDR45763.1"/>
    </source>
</evidence>
<evidence type="ECO:0000256" key="1">
    <source>
        <dbReference type="SAM" id="SignalP"/>
    </source>
</evidence>
<name>A0A4R6Z2F2_9GAMM</name>
<dbReference type="OrthoDB" id="5003858at2"/>
<feature type="signal peptide" evidence="1">
    <location>
        <begin position="1"/>
        <end position="30"/>
    </location>
</feature>
<gene>
    <name evidence="2" type="ORF">DFR29_104191</name>
</gene>
<evidence type="ECO:0000313" key="3">
    <source>
        <dbReference type="Proteomes" id="UP000295293"/>
    </source>
</evidence>
<organism evidence="2 3">
    <name type="scientific">Tahibacter aquaticus</name>
    <dbReference type="NCBI Taxonomy" id="520092"/>
    <lineage>
        <taxon>Bacteria</taxon>
        <taxon>Pseudomonadati</taxon>
        <taxon>Pseudomonadota</taxon>
        <taxon>Gammaproteobacteria</taxon>
        <taxon>Lysobacterales</taxon>
        <taxon>Rhodanobacteraceae</taxon>
        <taxon>Tahibacter</taxon>
    </lineage>
</organism>
<comment type="caution">
    <text evidence="2">The sequence shown here is derived from an EMBL/GenBank/DDBJ whole genome shotgun (WGS) entry which is preliminary data.</text>
</comment>
<sequence>MRSLNTTAGRVSRLCLLGLPLLAVAPLAQAQNFETYYGERPARDGSEDVKSVRYCPNKGSILVGTRVNGSNGVIEVLATRVDDNGVAIWQRAYNIAGSKNSTANAVAELRSGAGFVLTGAVQPTSTVADTFLYVLHVNCDGKVLWTRLLANQGTGSRAVGFDIVESTGPVIGPVAQTELIVVGDENMPAPAGAIHGRIARITSLGGLVFNFAYSQPANPQGIRFRAVTENRSSSSNLADIVVAGSAAWSTNWVNDRRALLFRTRSNGAPLCNVAMGATDSSSDDYYGITALAANNFAGESVLVGASRANTAAPLVYLTRFSAGGCAPLVQSQWRDTTDGATAFDVVESPLLTTGLAPSIVATGTIAGATVQGDGFALTAQDGNLGPLGAQFRYSTQSTRRETLLAIDNKGTRFVMSGSTFSDWDGVGDGQDFYFVQTDPNKKTQCVREWDHTWSPAQLPRVEFTPPVKSMPSIKEAQTPEFDAFDQGYCCQFDPG</sequence>
<protein>
    <submittedName>
        <fullName evidence="2">Uncharacterized protein</fullName>
    </submittedName>
</protein>
<accession>A0A4R6Z2F2</accession>
<keyword evidence="3" id="KW-1185">Reference proteome</keyword>
<proteinExistence type="predicted"/>
<feature type="chain" id="PRO_5020430339" evidence="1">
    <location>
        <begin position="31"/>
        <end position="495"/>
    </location>
</feature>
<dbReference type="RefSeq" id="WP_133818131.1">
    <property type="nucleotide sequence ID" value="NZ_SNZH01000004.1"/>
</dbReference>